<feature type="transmembrane region" description="Helical" evidence="1">
    <location>
        <begin position="17"/>
        <end position="34"/>
    </location>
</feature>
<keyword evidence="2" id="KW-0496">Mitochondrion</keyword>
<organism evidence="2">
    <name type="scientific">Picea glauca</name>
    <name type="common">White spruce</name>
    <name type="synonym">Pinus glauca</name>
    <dbReference type="NCBI Taxonomy" id="3330"/>
    <lineage>
        <taxon>Eukaryota</taxon>
        <taxon>Viridiplantae</taxon>
        <taxon>Streptophyta</taxon>
        <taxon>Embryophyta</taxon>
        <taxon>Tracheophyta</taxon>
        <taxon>Spermatophyta</taxon>
        <taxon>Pinopsida</taxon>
        <taxon>Pinidae</taxon>
        <taxon>Conifers I</taxon>
        <taxon>Pinales</taxon>
        <taxon>Pinaceae</taxon>
        <taxon>Picea</taxon>
    </lineage>
</organism>
<gene>
    <name evidence="2" type="ORF">ABT39_MTgene2601</name>
</gene>
<geneLocation type="mitochondrion" evidence="2"/>
<proteinExistence type="predicted"/>
<evidence type="ECO:0000313" key="2">
    <source>
        <dbReference type="EMBL" id="KUM45499.1"/>
    </source>
</evidence>
<reference evidence="2" key="1">
    <citation type="journal article" date="2015" name="Genome Biol. Evol.">
        <title>Organellar Genomes of White Spruce (Picea glauca): Assembly and Annotation.</title>
        <authorList>
            <person name="Jackman S.D."/>
            <person name="Warren R.L."/>
            <person name="Gibb E.A."/>
            <person name="Vandervalk B.P."/>
            <person name="Mohamadi H."/>
            <person name="Chu J."/>
            <person name="Raymond A."/>
            <person name="Pleasance S."/>
            <person name="Coope R."/>
            <person name="Wildung M.R."/>
            <person name="Ritland C.E."/>
            <person name="Bousquet J."/>
            <person name="Jones S.J."/>
            <person name="Bohlmann J."/>
            <person name="Birol I."/>
        </authorList>
    </citation>
    <scope>NUCLEOTIDE SEQUENCE [LARGE SCALE GENOMIC DNA]</scope>
    <source>
        <tissue evidence="2">Flushing bud</tissue>
    </source>
</reference>
<evidence type="ECO:0000256" key="1">
    <source>
        <dbReference type="SAM" id="Phobius"/>
    </source>
</evidence>
<accession>A0A101LUB4</accession>
<dbReference type="AlphaFoldDB" id="A0A101LUB4"/>
<protein>
    <submittedName>
        <fullName evidence="2">Uncharacterized protein</fullName>
    </submittedName>
</protein>
<name>A0A101LUB4_PICGL</name>
<keyword evidence="1" id="KW-0472">Membrane</keyword>
<sequence length="51" mass="5776">MSLSTDRDTFMAYRDRSLFLSLGQLYISLMGYTVDRKVMEPSKALASPIQA</sequence>
<dbReference type="EMBL" id="LKAM01000018">
    <property type="protein sequence ID" value="KUM45499.1"/>
    <property type="molecule type" value="Genomic_DNA"/>
</dbReference>
<keyword evidence="1" id="KW-0812">Transmembrane</keyword>
<keyword evidence="1" id="KW-1133">Transmembrane helix</keyword>
<comment type="caution">
    <text evidence="2">The sequence shown here is derived from an EMBL/GenBank/DDBJ whole genome shotgun (WGS) entry which is preliminary data.</text>
</comment>